<evidence type="ECO:0000256" key="1">
    <source>
        <dbReference type="ARBA" id="ARBA00022450"/>
    </source>
</evidence>
<dbReference type="InterPro" id="IPR042104">
    <property type="entry name" value="PKS_dehydratase_sf"/>
</dbReference>
<dbReference type="InterPro" id="IPR020806">
    <property type="entry name" value="PKS_PP-bd"/>
</dbReference>
<name>A0A8J3ST90_9ACTN</name>
<keyword evidence="3" id="KW-0808">Transferase</keyword>
<dbReference type="Gene3D" id="3.40.50.720">
    <property type="entry name" value="NAD(P)-binding Rossmann-like Domain"/>
    <property type="match status" value="1"/>
</dbReference>
<feature type="domain" description="PKS/mFAS DH" evidence="7">
    <location>
        <begin position="521"/>
        <end position="794"/>
    </location>
</feature>
<dbReference type="CDD" id="cd08956">
    <property type="entry name" value="KR_3_FAS_SDR_x"/>
    <property type="match status" value="1"/>
</dbReference>
<dbReference type="SMART" id="SM00822">
    <property type="entry name" value="PKS_KR"/>
    <property type="match status" value="1"/>
</dbReference>
<evidence type="ECO:0008006" key="10">
    <source>
        <dbReference type="Google" id="ProtNLM"/>
    </source>
</evidence>
<dbReference type="InterPro" id="IPR036736">
    <property type="entry name" value="ACP-like_sf"/>
</dbReference>
<protein>
    <recommendedName>
        <fullName evidence="10">Acyl transferase domain-containing protein</fullName>
    </recommendedName>
</protein>
<dbReference type="InterPro" id="IPR049552">
    <property type="entry name" value="PKS_DH_N"/>
</dbReference>
<dbReference type="InterPro" id="IPR049551">
    <property type="entry name" value="PKS_DH_C"/>
</dbReference>
<dbReference type="SUPFAM" id="SSF52151">
    <property type="entry name" value="FabD/lysophospholipase-like"/>
    <property type="match status" value="1"/>
</dbReference>
<evidence type="ECO:0000313" key="9">
    <source>
        <dbReference type="Proteomes" id="UP000619788"/>
    </source>
</evidence>
<feature type="domain" description="Carrier" evidence="6">
    <location>
        <begin position="1211"/>
        <end position="1286"/>
    </location>
</feature>
<dbReference type="Pfam" id="PF14765">
    <property type="entry name" value="PS-DH"/>
    <property type="match status" value="1"/>
</dbReference>
<dbReference type="Pfam" id="PF16197">
    <property type="entry name" value="KAsynt_C_assoc"/>
    <property type="match status" value="1"/>
</dbReference>
<feature type="active site" description="Proton donor; for dehydratase activity" evidence="5">
    <location>
        <position position="718"/>
    </location>
</feature>
<dbReference type="Gene3D" id="3.40.47.10">
    <property type="match status" value="1"/>
</dbReference>
<dbReference type="GO" id="GO:0031177">
    <property type="term" value="F:phosphopantetheine binding"/>
    <property type="evidence" value="ECO:0007669"/>
    <property type="project" value="InterPro"/>
</dbReference>
<dbReference type="SUPFAM" id="SSF47336">
    <property type="entry name" value="ACP-like"/>
    <property type="match status" value="1"/>
</dbReference>
<evidence type="ECO:0000313" key="8">
    <source>
        <dbReference type="EMBL" id="GIH97959.1"/>
    </source>
</evidence>
<dbReference type="SMART" id="SM01294">
    <property type="entry name" value="PKS_PP_betabranch"/>
    <property type="match status" value="1"/>
</dbReference>
<feature type="active site" description="Proton acceptor; for dehydratase activity" evidence="5">
    <location>
        <position position="553"/>
    </location>
</feature>
<dbReference type="InterPro" id="IPR057326">
    <property type="entry name" value="KR_dom"/>
</dbReference>
<keyword evidence="4" id="KW-0012">Acyltransferase</keyword>
<dbReference type="SUPFAM" id="SSF55048">
    <property type="entry name" value="Probable ACP-binding domain of malonyl-CoA ACP transacylase"/>
    <property type="match status" value="1"/>
</dbReference>
<dbReference type="Proteomes" id="UP000619788">
    <property type="component" value="Unassembled WGS sequence"/>
</dbReference>
<evidence type="ECO:0000256" key="5">
    <source>
        <dbReference type="PROSITE-ProRule" id="PRU01363"/>
    </source>
</evidence>
<evidence type="ECO:0000256" key="2">
    <source>
        <dbReference type="ARBA" id="ARBA00022553"/>
    </source>
</evidence>
<gene>
    <name evidence="8" type="ORF">Psi01_85890</name>
</gene>
<feature type="region of interest" description="N-terminal hotdog fold" evidence="5">
    <location>
        <begin position="521"/>
        <end position="645"/>
    </location>
</feature>
<dbReference type="Gene3D" id="3.40.366.10">
    <property type="entry name" value="Malonyl-Coenzyme A Acyl Carrier Protein, domain 2"/>
    <property type="match status" value="1"/>
</dbReference>
<sequence length="1364" mass="142867">MAMRHGVLPRTLHVDEPNPHVDWSVGEVRLLTEETGWPRGERPRRAGVSSFGISGTNAHAIIEEYAPEPEPPAAAVLTGPIAWPVSAHSSRSLAARAGQLAELREEPADVARTLAGQPLLPHRAVVLGRDRAALADALARHARGETAEVIEGAVGEPPRVAFLFTGQGGQRPGMGRELAADSPVFAAALDEVCAALDPHLDRPIRQVMQAGPGTPESELLNDTAYTQPALFAFEVAAYRLLESLGLTPSVVAGHSVGEYAAAHVAGIWTLPDAARLIAARGRLMRELCEPGAMVAVNATPDEVASTLAGLEDRVGVAAVNGPASVVISGAEEPCLAVAAHWKAQGRRTRRLPVSHAFHSPLMEPMLTAFAAELEKVTFGTRRVPFVTGIPGDWTDPGYWLEQIRRPVLFHAAIGTLEESGARVLVEVGPQAVLSGMAHDCVSGDDTTIVALHRRDRGETDALVAGLAAAWAAGAAVDWAALSPHGCPVDLPPYPFERERYWLGPPVRGADLSATGLRDTGHPLLGAAVELADNGPTVLTGVLSVADAPWLADHTVGGAVVLPGAALADLVLEAGSRAGSGLIEELMFEAPLVLPERGGVAVQVVVEAPDGSGARPVRVHSRPADDHEAGWTRHLSGAVAEDRDGQAHSGWAAAWPPAGAVPVDVEGGYERLAEQGYEYGPAFQGLRAVWRHGEELYADVAVPEHVEVTGFGIHPALLDSMFHPLLVTGGDADGLRVPFELRGVRLLATEARSLRVRLARTGDDGCAIEAADDSGRLVFALASVRTRPVPGGAVTPGPVSYRVDWVEVAAEPGDAEPVVIPCVSGNEDVPAALRRLTAQALDAIRDPRLAESRLMFVTRPGDMAGAAVWGLVRSAQNEQPGRLVLAEVPDGYTDWSRIAAVGEPQVRVEDGRILVPRLVRREVPAEPAPTLWGTVLVTGGTGGLGALVARHLVERQGVRDLLLVSRRGARAPGAGELVAELEGLGARVAVAACDVSDRDALAAVLAGVRLGAVIHTAGVLDDALVENLTPERLAGVLAPKAEAAWHLHELTQGHPLTAFVLFSSLAGVLGNAGQGNYAAANAFLDALAAHRREQGLPGVSVAWGLWDAVASDMAGGLSRADVARLARAGIAPLAVGQGLELFDAALAAAEPAIVAARWDTAGLRAGAENGDLPPMLRGLVRAPRRSVGGEQGTSLTALMSRLAELTREEGLRVLTDRVRGHVAVVLAHGSAEKISVDRAFTQLGFDSLTAVELRNRLNADTGLRLPATLVFDHPTVSSLAEYLFDTLAPAAPSPEETLRGALERVGSMLISAKGDGEVIRGKLVAVLQSGLAMFGAQPKSDADTVMEKIGSASDEEIFALIDNEL</sequence>
<dbReference type="InterPro" id="IPR001227">
    <property type="entry name" value="Ac_transferase_dom_sf"/>
</dbReference>
<dbReference type="InterPro" id="IPR016036">
    <property type="entry name" value="Malonyl_transacylase_ACP-bd"/>
</dbReference>
<dbReference type="PROSITE" id="PS52019">
    <property type="entry name" value="PKS_MFAS_DH"/>
    <property type="match status" value="1"/>
</dbReference>
<dbReference type="Gene3D" id="1.10.1200.10">
    <property type="entry name" value="ACP-like"/>
    <property type="match status" value="1"/>
</dbReference>
<evidence type="ECO:0000256" key="4">
    <source>
        <dbReference type="ARBA" id="ARBA00023315"/>
    </source>
</evidence>
<dbReference type="SMART" id="SM00823">
    <property type="entry name" value="PKS_PP"/>
    <property type="match status" value="1"/>
</dbReference>
<organism evidence="8 9">
    <name type="scientific">Planobispora siamensis</name>
    <dbReference type="NCBI Taxonomy" id="936338"/>
    <lineage>
        <taxon>Bacteria</taxon>
        <taxon>Bacillati</taxon>
        <taxon>Actinomycetota</taxon>
        <taxon>Actinomycetes</taxon>
        <taxon>Streptosporangiales</taxon>
        <taxon>Streptosporangiaceae</taxon>
        <taxon>Planobispora</taxon>
    </lineage>
</organism>
<dbReference type="InterPro" id="IPR020807">
    <property type="entry name" value="PKS_DH"/>
</dbReference>
<dbReference type="Pfam" id="PF08659">
    <property type="entry name" value="KR"/>
    <property type="match status" value="1"/>
</dbReference>
<dbReference type="SMART" id="SM00827">
    <property type="entry name" value="PKS_AT"/>
    <property type="match status" value="1"/>
</dbReference>
<dbReference type="Gene3D" id="3.10.129.110">
    <property type="entry name" value="Polyketide synthase dehydratase"/>
    <property type="match status" value="1"/>
</dbReference>
<dbReference type="GO" id="GO:0004312">
    <property type="term" value="F:fatty acid synthase activity"/>
    <property type="evidence" value="ECO:0007669"/>
    <property type="project" value="TreeGrafter"/>
</dbReference>
<dbReference type="Pfam" id="PF00698">
    <property type="entry name" value="Acyl_transf_1"/>
    <property type="match status" value="1"/>
</dbReference>
<dbReference type="SUPFAM" id="SSF51735">
    <property type="entry name" value="NAD(P)-binding Rossmann-fold domains"/>
    <property type="match status" value="2"/>
</dbReference>
<dbReference type="InterPro" id="IPR013968">
    <property type="entry name" value="PKS_KR"/>
</dbReference>
<dbReference type="PROSITE" id="PS00012">
    <property type="entry name" value="PHOSPHOPANTETHEINE"/>
    <property type="match status" value="1"/>
</dbReference>
<dbReference type="RefSeq" id="WP_204069931.1">
    <property type="nucleotide sequence ID" value="NZ_BOOJ01000120.1"/>
</dbReference>
<dbReference type="GO" id="GO:0006633">
    <property type="term" value="P:fatty acid biosynthetic process"/>
    <property type="evidence" value="ECO:0007669"/>
    <property type="project" value="TreeGrafter"/>
</dbReference>
<keyword evidence="9" id="KW-1185">Reference proteome</keyword>
<dbReference type="InterPro" id="IPR049900">
    <property type="entry name" value="PKS_mFAS_DH"/>
</dbReference>
<dbReference type="Pfam" id="PF21089">
    <property type="entry name" value="PKS_DH_N"/>
    <property type="match status" value="1"/>
</dbReference>
<dbReference type="FunFam" id="1.10.1200.10:FF:000007">
    <property type="entry name" value="Probable polyketide synthase pks17"/>
    <property type="match status" value="1"/>
</dbReference>
<dbReference type="SMART" id="SM00826">
    <property type="entry name" value="PKS_DH"/>
    <property type="match status" value="1"/>
</dbReference>
<keyword evidence="1" id="KW-0596">Phosphopantetheine</keyword>
<dbReference type="InterPro" id="IPR036291">
    <property type="entry name" value="NAD(P)-bd_dom_sf"/>
</dbReference>
<dbReference type="InterPro" id="IPR050091">
    <property type="entry name" value="PKS_NRPS_Biosynth_Enz"/>
</dbReference>
<dbReference type="PANTHER" id="PTHR43775">
    <property type="entry name" value="FATTY ACID SYNTHASE"/>
    <property type="match status" value="1"/>
</dbReference>
<comment type="caution">
    <text evidence="8">The sequence shown here is derived from an EMBL/GenBank/DDBJ whole genome shotgun (WGS) entry which is preliminary data.</text>
</comment>
<dbReference type="EMBL" id="BOOJ01000120">
    <property type="protein sequence ID" value="GIH97959.1"/>
    <property type="molecule type" value="Genomic_DNA"/>
</dbReference>
<dbReference type="InterPro" id="IPR016039">
    <property type="entry name" value="Thiolase-like"/>
</dbReference>
<dbReference type="InterPro" id="IPR016035">
    <property type="entry name" value="Acyl_Trfase/lysoPLipase"/>
</dbReference>
<dbReference type="SUPFAM" id="SSF53901">
    <property type="entry name" value="Thiolase-like"/>
    <property type="match status" value="1"/>
</dbReference>
<evidence type="ECO:0000256" key="3">
    <source>
        <dbReference type="ARBA" id="ARBA00022679"/>
    </source>
</evidence>
<evidence type="ECO:0000259" key="6">
    <source>
        <dbReference type="PROSITE" id="PS50075"/>
    </source>
</evidence>
<dbReference type="InterPro" id="IPR009081">
    <property type="entry name" value="PP-bd_ACP"/>
</dbReference>
<dbReference type="PANTHER" id="PTHR43775:SF51">
    <property type="entry name" value="INACTIVE PHENOLPHTHIOCEROL SYNTHESIS POLYKETIDE SYNTHASE TYPE I PKS1-RELATED"/>
    <property type="match status" value="1"/>
</dbReference>
<dbReference type="InterPro" id="IPR032821">
    <property type="entry name" value="PKS_assoc"/>
</dbReference>
<proteinExistence type="predicted"/>
<dbReference type="InterPro" id="IPR006162">
    <property type="entry name" value="Ppantetheine_attach_site"/>
</dbReference>
<keyword evidence="2" id="KW-0597">Phosphoprotein</keyword>
<dbReference type="PROSITE" id="PS50075">
    <property type="entry name" value="CARRIER"/>
    <property type="match status" value="1"/>
</dbReference>
<dbReference type="InterPro" id="IPR014043">
    <property type="entry name" value="Acyl_transferase_dom"/>
</dbReference>
<evidence type="ECO:0000259" key="7">
    <source>
        <dbReference type="PROSITE" id="PS52019"/>
    </source>
</evidence>
<feature type="region of interest" description="C-terminal hotdog fold" evidence="5">
    <location>
        <begin position="659"/>
        <end position="794"/>
    </location>
</feature>
<accession>A0A8J3ST90</accession>
<dbReference type="Pfam" id="PF00550">
    <property type="entry name" value="PP-binding"/>
    <property type="match status" value="1"/>
</dbReference>
<dbReference type="Gene3D" id="3.30.70.3290">
    <property type="match status" value="1"/>
</dbReference>
<reference evidence="8 9" key="1">
    <citation type="submission" date="2021-01" db="EMBL/GenBank/DDBJ databases">
        <title>Whole genome shotgun sequence of Planobispora siamensis NBRC 107568.</title>
        <authorList>
            <person name="Komaki H."/>
            <person name="Tamura T."/>
        </authorList>
    </citation>
    <scope>NUCLEOTIDE SEQUENCE [LARGE SCALE GENOMIC DNA]</scope>
    <source>
        <strain evidence="8 9">NBRC 107568</strain>
    </source>
</reference>